<accession>A0ABW6A8Z9</accession>
<dbReference type="Proteomes" id="UP001597511">
    <property type="component" value="Unassembled WGS sequence"/>
</dbReference>
<evidence type="ECO:0000256" key="1">
    <source>
        <dbReference type="SAM" id="SignalP"/>
    </source>
</evidence>
<keyword evidence="1" id="KW-0732">Signal</keyword>
<sequence>MKKSILLLIIFTITCFLFTHTAHAQKRKSSKAKTVRVKSYTTKKGTRVKSHYRSKPGGRRAGMIIYPGKLPYYKESGVTAKSVWMV</sequence>
<gene>
    <name evidence="2" type="ORF">ACFS6H_11735</name>
</gene>
<evidence type="ECO:0000313" key="3">
    <source>
        <dbReference type="Proteomes" id="UP001597511"/>
    </source>
</evidence>
<feature type="signal peptide" evidence="1">
    <location>
        <begin position="1"/>
        <end position="24"/>
    </location>
</feature>
<feature type="chain" id="PRO_5045498360" evidence="1">
    <location>
        <begin position="25"/>
        <end position="86"/>
    </location>
</feature>
<proteinExistence type="predicted"/>
<organism evidence="2 3">
    <name type="scientific">Terrimonas rubra</name>
    <dbReference type="NCBI Taxonomy" id="1035890"/>
    <lineage>
        <taxon>Bacteria</taxon>
        <taxon>Pseudomonadati</taxon>
        <taxon>Bacteroidota</taxon>
        <taxon>Chitinophagia</taxon>
        <taxon>Chitinophagales</taxon>
        <taxon>Chitinophagaceae</taxon>
        <taxon>Terrimonas</taxon>
    </lineage>
</organism>
<dbReference type="RefSeq" id="WP_386098635.1">
    <property type="nucleotide sequence ID" value="NZ_JBHUOZ010000003.1"/>
</dbReference>
<protein>
    <submittedName>
        <fullName evidence="2">Uncharacterized protein</fullName>
    </submittedName>
</protein>
<evidence type="ECO:0000313" key="2">
    <source>
        <dbReference type="EMBL" id="MFD2920387.1"/>
    </source>
</evidence>
<comment type="caution">
    <text evidence="2">The sequence shown here is derived from an EMBL/GenBank/DDBJ whole genome shotgun (WGS) entry which is preliminary data.</text>
</comment>
<dbReference type="EMBL" id="JBHUOZ010000003">
    <property type="protein sequence ID" value="MFD2920387.1"/>
    <property type="molecule type" value="Genomic_DNA"/>
</dbReference>
<reference evidence="3" key="1">
    <citation type="journal article" date="2019" name="Int. J. Syst. Evol. Microbiol.">
        <title>The Global Catalogue of Microorganisms (GCM) 10K type strain sequencing project: providing services to taxonomists for standard genome sequencing and annotation.</title>
        <authorList>
            <consortium name="The Broad Institute Genomics Platform"/>
            <consortium name="The Broad Institute Genome Sequencing Center for Infectious Disease"/>
            <person name="Wu L."/>
            <person name="Ma J."/>
        </authorList>
    </citation>
    <scope>NUCLEOTIDE SEQUENCE [LARGE SCALE GENOMIC DNA]</scope>
    <source>
        <strain evidence="3">KCTC 23299</strain>
    </source>
</reference>
<keyword evidence="3" id="KW-1185">Reference proteome</keyword>
<name>A0ABW6A8Z9_9BACT</name>